<proteinExistence type="predicted"/>
<accession>A0A165I2Z2</accession>
<evidence type="ECO:0000313" key="3">
    <source>
        <dbReference type="Proteomes" id="UP000076871"/>
    </source>
</evidence>
<dbReference type="Gene3D" id="3.40.30.10">
    <property type="entry name" value="Glutaredoxin"/>
    <property type="match status" value="1"/>
</dbReference>
<dbReference type="GeneID" id="63820607"/>
<dbReference type="CDD" id="cd02989">
    <property type="entry name" value="Phd_like_TxnDC9"/>
    <property type="match status" value="1"/>
</dbReference>
<dbReference type="OrthoDB" id="10257948at2759"/>
<protein>
    <submittedName>
        <fullName evidence="2">Thioredoxin-like protein</fullName>
    </submittedName>
</protein>
<dbReference type="PANTHER" id="PTHR21148">
    <property type="entry name" value="THIOREDOXIN DOMAIN-CONTAINING PROTEIN 9"/>
    <property type="match status" value="1"/>
</dbReference>
<dbReference type="AlphaFoldDB" id="A0A165I2Z2"/>
<evidence type="ECO:0000256" key="1">
    <source>
        <dbReference type="SAM" id="MobiDB-lite"/>
    </source>
</evidence>
<organism evidence="2 3">
    <name type="scientific">Laetiporus sulphureus 93-53</name>
    <dbReference type="NCBI Taxonomy" id="1314785"/>
    <lineage>
        <taxon>Eukaryota</taxon>
        <taxon>Fungi</taxon>
        <taxon>Dikarya</taxon>
        <taxon>Basidiomycota</taxon>
        <taxon>Agaricomycotina</taxon>
        <taxon>Agaricomycetes</taxon>
        <taxon>Polyporales</taxon>
        <taxon>Laetiporus</taxon>
    </lineage>
</organism>
<dbReference type="STRING" id="1314785.A0A165I2Z2"/>
<gene>
    <name evidence="2" type="ORF">LAESUDRAFT_640042</name>
</gene>
<reference evidence="2 3" key="1">
    <citation type="journal article" date="2016" name="Mol. Biol. Evol.">
        <title>Comparative Genomics of Early-Diverging Mushroom-Forming Fungi Provides Insights into the Origins of Lignocellulose Decay Capabilities.</title>
        <authorList>
            <person name="Nagy L.G."/>
            <person name="Riley R."/>
            <person name="Tritt A."/>
            <person name="Adam C."/>
            <person name="Daum C."/>
            <person name="Floudas D."/>
            <person name="Sun H."/>
            <person name="Yadav J.S."/>
            <person name="Pangilinan J."/>
            <person name="Larsson K.H."/>
            <person name="Matsuura K."/>
            <person name="Barry K."/>
            <person name="Labutti K."/>
            <person name="Kuo R."/>
            <person name="Ohm R.A."/>
            <person name="Bhattacharya S.S."/>
            <person name="Shirouzu T."/>
            <person name="Yoshinaga Y."/>
            <person name="Martin F.M."/>
            <person name="Grigoriev I.V."/>
            <person name="Hibbett D.S."/>
        </authorList>
    </citation>
    <scope>NUCLEOTIDE SEQUENCE [LARGE SCALE GENOMIC DNA]</scope>
    <source>
        <strain evidence="2 3">93-53</strain>
    </source>
</reference>
<dbReference type="Proteomes" id="UP000076871">
    <property type="component" value="Unassembled WGS sequence"/>
</dbReference>
<feature type="compositionally biased region" description="Polar residues" evidence="1">
    <location>
        <begin position="13"/>
        <end position="25"/>
    </location>
</feature>
<feature type="region of interest" description="Disordered" evidence="1">
    <location>
        <begin position="1"/>
        <end position="40"/>
    </location>
</feature>
<dbReference type="FunCoup" id="A0A165I2Z2">
    <property type="interactions" value="781"/>
</dbReference>
<name>A0A165I2Z2_9APHY</name>
<sequence length="231" mass="26419">MSTTDAKVAELTSRISHAKPSSSNSKRTDDGDHSDLDDEELFAQLEEEIENGANPELREQGIQRLKAEMDRLQQMKSSGHGRYDELTDEKAVIRTSANEPRCVVHFYHTDFKRCQIMDRHLAALALKYFNTRFIRVFVENVPWLVEKLGVKILPCVVCFIDGVTKDRLVGFEELGNNDKFETATLEWRLLNTGVIQKDQKNASEVVYGAKSVVRQHIRGQRDDDSDFDLDD</sequence>
<dbReference type="InterPro" id="IPR036249">
    <property type="entry name" value="Thioredoxin-like_sf"/>
</dbReference>
<dbReference type="EMBL" id="KV427605">
    <property type="protein sequence ID" value="KZT12523.1"/>
    <property type="molecule type" value="Genomic_DNA"/>
</dbReference>
<evidence type="ECO:0000313" key="2">
    <source>
        <dbReference type="EMBL" id="KZT12523.1"/>
    </source>
</evidence>
<dbReference type="SUPFAM" id="SSF52833">
    <property type="entry name" value="Thioredoxin-like"/>
    <property type="match status" value="1"/>
</dbReference>
<dbReference type="RefSeq" id="XP_040770033.1">
    <property type="nucleotide sequence ID" value="XM_040903576.1"/>
</dbReference>
<keyword evidence="3" id="KW-1185">Reference proteome</keyword>
<dbReference type="InParanoid" id="A0A165I2Z2"/>